<reference evidence="1" key="1">
    <citation type="submission" date="2019-08" db="EMBL/GenBank/DDBJ databases">
        <authorList>
            <person name="Kucharzyk K."/>
            <person name="Murdoch R.W."/>
            <person name="Higgins S."/>
            <person name="Loffler F."/>
        </authorList>
    </citation>
    <scope>NUCLEOTIDE SEQUENCE</scope>
</reference>
<protein>
    <submittedName>
        <fullName evidence="1">Uncharacterized protein</fullName>
    </submittedName>
</protein>
<organism evidence="1">
    <name type="scientific">bioreactor metagenome</name>
    <dbReference type="NCBI Taxonomy" id="1076179"/>
    <lineage>
        <taxon>unclassified sequences</taxon>
        <taxon>metagenomes</taxon>
        <taxon>ecological metagenomes</taxon>
    </lineage>
</organism>
<gene>
    <name evidence="1" type="ORF">SDC9_171630</name>
</gene>
<dbReference type="EMBL" id="VSSQ01073026">
    <property type="protein sequence ID" value="MPN24235.1"/>
    <property type="molecule type" value="Genomic_DNA"/>
</dbReference>
<name>A0A645GC51_9ZZZZ</name>
<proteinExistence type="predicted"/>
<evidence type="ECO:0000313" key="1">
    <source>
        <dbReference type="EMBL" id="MPN24235.1"/>
    </source>
</evidence>
<dbReference type="AlphaFoldDB" id="A0A645GC51"/>
<sequence>MRKYIGCRISKIIIAHGGLQLRIDNRNGRVCSRTCQAKLFFCFIFGHHGKIIHFAACSRQSHYIENLQCLFGHGFICKEVPYITLVSGTSSNSFRRIENRTTAHSQYRFQLFRFSYFNPFIHLTQQRIALHAAQLFKMNTLISK</sequence>
<accession>A0A645GC51</accession>
<comment type="caution">
    <text evidence="1">The sequence shown here is derived from an EMBL/GenBank/DDBJ whole genome shotgun (WGS) entry which is preliminary data.</text>
</comment>